<proteinExistence type="predicted"/>
<evidence type="ECO:0000313" key="4">
    <source>
        <dbReference type="EMBL" id="TWW08374.1"/>
    </source>
</evidence>
<dbReference type="GO" id="GO:0016020">
    <property type="term" value="C:membrane"/>
    <property type="evidence" value="ECO:0007669"/>
    <property type="project" value="UniProtKB-SubCell"/>
</dbReference>
<feature type="transmembrane region" description="Helical" evidence="2">
    <location>
        <begin position="20"/>
        <end position="40"/>
    </location>
</feature>
<dbReference type="CDD" id="cd03402">
    <property type="entry name" value="SPFH_like_u2"/>
    <property type="match status" value="1"/>
</dbReference>
<protein>
    <submittedName>
        <fullName evidence="4">Peptidase inhibitor I87</fullName>
    </submittedName>
</protein>
<dbReference type="PANTHER" id="PTHR43446:SF1">
    <property type="entry name" value="BAND 7 DOMAIN-CONTAINING PROTEIN"/>
    <property type="match status" value="1"/>
</dbReference>
<dbReference type="SUPFAM" id="SSF117892">
    <property type="entry name" value="Band 7/SPFH domain"/>
    <property type="match status" value="1"/>
</dbReference>
<comment type="subcellular location">
    <subcellularLocation>
        <location evidence="1">Membrane</location>
        <topology evidence="1">Single-pass membrane protein</topology>
    </subcellularLocation>
</comment>
<name>A0A5C6M5C0_9PLAN</name>
<evidence type="ECO:0000259" key="3">
    <source>
        <dbReference type="SMART" id="SM00244"/>
    </source>
</evidence>
<dbReference type="EMBL" id="SRHE01000699">
    <property type="protein sequence ID" value="TWW08374.1"/>
    <property type="molecule type" value="Genomic_DNA"/>
</dbReference>
<keyword evidence="5" id="KW-1185">Reference proteome</keyword>
<dbReference type="InterPro" id="IPR001107">
    <property type="entry name" value="Band_7"/>
</dbReference>
<dbReference type="PANTHER" id="PTHR43446">
    <property type="entry name" value="MEMBRANE PROTEIN-RELATED"/>
    <property type="match status" value="1"/>
</dbReference>
<evidence type="ECO:0000256" key="1">
    <source>
        <dbReference type="ARBA" id="ARBA00004167"/>
    </source>
</evidence>
<dbReference type="Pfam" id="PF01145">
    <property type="entry name" value="Band_7"/>
    <property type="match status" value="1"/>
</dbReference>
<organism evidence="4 5">
    <name type="scientific">Planctomyces bekefii</name>
    <dbReference type="NCBI Taxonomy" id="1653850"/>
    <lineage>
        <taxon>Bacteria</taxon>
        <taxon>Pseudomonadati</taxon>
        <taxon>Planctomycetota</taxon>
        <taxon>Planctomycetia</taxon>
        <taxon>Planctomycetales</taxon>
        <taxon>Planctomycetaceae</taxon>
        <taxon>Planctomyces</taxon>
    </lineage>
</organism>
<evidence type="ECO:0000256" key="2">
    <source>
        <dbReference type="SAM" id="Phobius"/>
    </source>
</evidence>
<dbReference type="Gene3D" id="3.30.479.30">
    <property type="entry name" value="Band 7 domain"/>
    <property type="match status" value="1"/>
</dbReference>
<keyword evidence="2" id="KW-0472">Membrane</keyword>
<comment type="caution">
    <text evidence="4">The sequence shown here is derived from an EMBL/GenBank/DDBJ whole genome shotgun (WGS) entry which is preliminary data.</text>
</comment>
<feature type="domain" description="Band 7" evidence="3">
    <location>
        <begin position="35"/>
        <end position="200"/>
    </location>
</feature>
<dbReference type="InterPro" id="IPR036013">
    <property type="entry name" value="Band_7/SPFH_dom_sf"/>
</dbReference>
<reference evidence="4 5" key="1">
    <citation type="submission" date="2019-08" db="EMBL/GenBank/DDBJ databases">
        <title>100 year-old enigma solved: identification of Planctomyces bekefii, the type genus and species of the phylum Planctomycetes.</title>
        <authorList>
            <person name="Svetlana D.N."/>
            <person name="Overmann J."/>
        </authorList>
    </citation>
    <scope>NUCLEOTIDE SEQUENCE [LARGE SCALE GENOMIC DNA]</scope>
    <source>
        <strain evidence="4">Phe10_nw2017</strain>
    </source>
</reference>
<keyword evidence="2" id="KW-1133">Transmembrane helix</keyword>
<reference evidence="4 5" key="2">
    <citation type="submission" date="2019-08" db="EMBL/GenBank/DDBJ databases">
        <authorList>
            <person name="Henke P."/>
        </authorList>
    </citation>
    <scope>NUCLEOTIDE SEQUENCE [LARGE SCALE GENOMIC DNA]</scope>
    <source>
        <strain evidence="4">Phe10_nw2017</strain>
    </source>
</reference>
<evidence type="ECO:0000313" key="5">
    <source>
        <dbReference type="Proteomes" id="UP000321083"/>
    </source>
</evidence>
<accession>A0A5C6M5C0</accession>
<sequence>MSTAEPNELKQDQGHLELLLVSIVTVMTFGLVLLFGFVIVNPREEIVVLRFGKYVSTLRRQGISWIHPVGRALHRIPTRDMTHDIPVTTVLERNGNPIQISAIVVYRVDDSYKAALEVESYRTFIEDQASAVIKRVSAQFPYESPDHSEPCLKLENDTVNRAFVQEMQEAVQAAGVRVLNVRMNDLTYAPEIAQAMLMRQQAMALIDARKTIVEGAVEIVKDAVQRLSTAELHMSDEQREQLISNLLVVICSGERAQPVVQVQPSSQHRGRH</sequence>
<dbReference type="SMART" id="SM00244">
    <property type="entry name" value="PHB"/>
    <property type="match status" value="1"/>
</dbReference>
<dbReference type="AlphaFoldDB" id="A0A5C6M5C0"/>
<dbReference type="Proteomes" id="UP000321083">
    <property type="component" value="Unassembled WGS sequence"/>
</dbReference>
<keyword evidence="2" id="KW-0812">Transmembrane</keyword>
<gene>
    <name evidence="4" type="ORF">E3A20_24970</name>
</gene>